<sequence length="125" mass="14523">MLLLGIKTDENDVPIFILKFKEAIKKLERHGPSCMYSAILIKHFIEAERSGSWDLCIGTIQQMLSLFHVAEHFIYTKCTHLYIQDMLNLKRRLIRLNTRNSWKMDMLQSGVRPDSSGLVFGLTRP</sequence>
<evidence type="ECO:0000313" key="2">
    <source>
        <dbReference type="Proteomes" id="UP000499080"/>
    </source>
</evidence>
<name>A0A4Y2BXX7_ARAVE</name>
<gene>
    <name evidence="1" type="ORF">AVEN_254106_1</name>
</gene>
<dbReference type="AlphaFoldDB" id="A0A4Y2BXX7"/>
<protein>
    <submittedName>
        <fullName evidence="1">Uncharacterized protein</fullName>
    </submittedName>
</protein>
<reference evidence="1 2" key="1">
    <citation type="journal article" date="2019" name="Sci. Rep.">
        <title>Orb-weaving spider Araneus ventricosus genome elucidates the spidroin gene catalogue.</title>
        <authorList>
            <person name="Kono N."/>
            <person name="Nakamura H."/>
            <person name="Ohtoshi R."/>
            <person name="Moran D.A.P."/>
            <person name="Shinohara A."/>
            <person name="Yoshida Y."/>
            <person name="Fujiwara M."/>
            <person name="Mori M."/>
            <person name="Tomita M."/>
            <person name="Arakawa K."/>
        </authorList>
    </citation>
    <scope>NUCLEOTIDE SEQUENCE [LARGE SCALE GENOMIC DNA]</scope>
</reference>
<proteinExistence type="predicted"/>
<dbReference type="Proteomes" id="UP000499080">
    <property type="component" value="Unassembled WGS sequence"/>
</dbReference>
<dbReference type="EMBL" id="BGPR01000126">
    <property type="protein sequence ID" value="GBL97060.1"/>
    <property type="molecule type" value="Genomic_DNA"/>
</dbReference>
<comment type="caution">
    <text evidence="1">The sequence shown here is derived from an EMBL/GenBank/DDBJ whole genome shotgun (WGS) entry which is preliminary data.</text>
</comment>
<accession>A0A4Y2BXX7</accession>
<organism evidence="1 2">
    <name type="scientific">Araneus ventricosus</name>
    <name type="common">Orbweaver spider</name>
    <name type="synonym">Epeira ventricosa</name>
    <dbReference type="NCBI Taxonomy" id="182803"/>
    <lineage>
        <taxon>Eukaryota</taxon>
        <taxon>Metazoa</taxon>
        <taxon>Ecdysozoa</taxon>
        <taxon>Arthropoda</taxon>
        <taxon>Chelicerata</taxon>
        <taxon>Arachnida</taxon>
        <taxon>Araneae</taxon>
        <taxon>Araneomorphae</taxon>
        <taxon>Entelegynae</taxon>
        <taxon>Araneoidea</taxon>
        <taxon>Araneidae</taxon>
        <taxon>Araneus</taxon>
    </lineage>
</organism>
<evidence type="ECO:0000313" key="1">
    <source>
        <dbReference type="EMBL" id="GBL97060.1"/>
    </source>
</evidence>
<keyword evidence="2" id="KW-1185">Reference proteome</keyword>
<dbReference type="OrthoDB" id="6723241at2759"/>